<evidence type="ECO:0000256" key="8">
    <source>
        <dbReference type="ARBA" id="ARBA00023056"/>
    </source>
</evidence>
<proteinExistence type="inferred from homology"/>
<comment type="catalytic activity">
    <reaction evidence="13">
        <text>[1,4-alpha-D-glucosyl](n)-L-tyrosyl-[glycogenin] + UDP-alpha-D-glucose = [1,4-alpha-D-glucosyl](n+1)-L-tyrosyl-[glycogenin] + UDP + H(+)</text>
        <dbReference type="Rhea" id="RHEA:56560"/>
        <dbReference type="Rhea" id="RHEA-COMP:14606"/>
        <dbReference type="Rhea" id="RHEA-COMP:14607"/>
        <dbReference type="ChEBI" id="CHEBI:15378"/>
        <dbReference type="ChEBI" id="CHEBI:58223"/>
        <dbReference type="ChEBI" id="CHEBI:58885"/>
        <dbReference type="ChEBI" id="CHEBI:140574"/>
        <dbReference type="EC" id="2.4.1.186"/>
    </reaction>
</comment>
<dbReference type="SUPFAM" id="SSF50978">
    <property type="entry name" value="WD40 repeat-like"/>
    <property type="match status" value="1"/>
</dbReference>
<dbReference type="Pfam" id="PF01501">
    <property type="entry name" value="Glyco_transf_8"/>
    <property type="match status" value="1"/>
</dbReference>
<feature type="region of interest" description="Disordered" evidence="17">
    <location>
        <begin position="1001"/>
        <end position="1027"/>
    </location>
</feature>
<evidence type="ECO:0000256" key="6">
    <source>
        <dbReference type="ARBA" id="ARBA00022723"/>
    </source>
</evidence>
<feature type="region of interest" description="Disordered" evidence="17">
    <location>
        <begin position="691"/>
        <end position="717"/>
    </location>
</feature>
<dbReference type="SUPFAM" id="SSF53448">
    <property type="entry name" value="Nucleotide-diphospho-sugar transferases"/>
    <property type="match status" value="1"/>
</dbReference>
<dbReference type="Pfam" id="PF00400">
    <property type="entry name" value="WD40"/>
    <property type="match status" value="2"/>
</dbReference>
<dbReference type="Gene3D" id="3.90.550.10">
    <property type="entry name" value="Spore Coat Polysaccharide Biosynthesis Protein SpsA, Chain A"/>
    <property type="match status" value="1"/>
</dbReference>
<feature type="region of interest" description="Disordered" evidence="17">
    <location>
        <begin position="1050"/>
        <end position="1237"/>
    </location>
</feature>
<gene>
    <name evidence="18" type="primary">GLG2_1</name>
    <name evidence="18" type="ORF">IWW36_001264</name>
</gene>
<dbReference type="PROSITE" id="PS50082">
    <property type="entry name" value="WD_REPEATS_2"/>
    <property type="match status" value="2"/>
</dbReference>
<keyword evidence="18" id="KW-0328">Glycosyltransferase</keyword>
<dbReference type="GO" id="GO:0005978">
    <property type="term" value="P:glycogen biosynthetic process"/>
    <property type="evidence" value="ECO:0007669"/>
    <property type="project" value="UniProtKB-KW"/>
</dbReference>
<evidence type="ECO:0000256" key="15">
    <source>
        <dbReference type="ARBA" id="ARBA00057883"/>
    </source>
</evidence>
<feature type="compositionally biased region" description="Acidic residues" evidence="17">
    <location>
        <begin position="1145"/>
        <end position="1159"/>
    </location>
</feature>
<evidence type="ECO:0000256" key="14">
    <source>
        <dbReference type="ARBA" id="ARBA00052293"/>
    </source>
</evidence>
<keyword evidence="4 16" id="KW-0853">WD repeat</keyword>
<accession>A0A9W8I9A1</accession>
<keyword evidence="7" id="KW-0677">Repeat</keyword>
<evidence type="ECO:0000256" key="13">
    <source>
        <dbReference type="ARBA" id="ARBA00050886"/>
    </source>
</evidence>
<feature type="compositionally biased region" description="Polar residues" evidence="17">
    <location>
        <begin position="407"/>
        <end position="443"/>
    </location>
</feature>
<dbReference type="GO" id="GO:0005737">
    <property type="term" value="C:cytoplasm"/>
    <property type="evidence" value="ECO:0007669"/>
    <property type="project" value="UniProtKB-SubCell"/>
</dbReference>
<feature type="region of interest" description="Disordered" evidence="17">
    <location>
        <begin position="496"/>
        <end position="519"/>
    </location>
</feature>
<dbReference type="PROSITE" id="PS00678">
    <property type="entry name" value="WD_REPEATS_1"/>
    <property type="match status" value="1"/>
</dbReference>
<dbReference type="SMART" id="SM00320">
    <property type="entry name" value="WD40"/>
    <property type="match status" value="4"/>
</dbReference>
<dbReference type="InterPro" id="IPR029044">
    <property type="entry name" value="Nucleotide-diphossugar_trans"/>
</dbReference>
<protein>
    <recommendedName>
        <fullName evidence="12">glycogenin glucosyltransferase</fullName>
        <ecNumber evidence="12">2.4.1.186</ecNumber>
    </recommendedName>
</protein>
<dbReference type="GO" id="GO:0008466">
    <property type="term" value="F:glycogenin glucosyltransferase activity"/>
    <property type="evidence" value="ECO:0007669"/>
    <property type="project" value="UniProtKB-EC"/>
</dbReference>
<feature type="repeat" description="WD" evidence="16">
    <location>
        <begin position="1563"/>
        <end position="1586"/>
    </location>
</feature>
<keyword evidence="3" id="KW-0963">Cytoplasm</keyword>
<organism evidence="18 19">
    <name type="scientific">Coemansia brasiliensis</name>
    <dbReference type="NCBI Taxonomy" id="2650707"/>
    <lineage>
        <taxon>Eukaryota</taxon>
        <taxon>Fungi</taxon>
        <taxon>Fungi incertae sedis</taxon>
        <taxon>Zoopagomycota</taxon>
        <taxon>Kickxellomycotina</taxon>
        <taxon>Kickxellomycetes</taxon>
        <taxon>Kickxellales</taxon>
        <taxon>Kickxellaceae</taxon>
        <taxon>Coemansia</taxon>
    </lineage>
</organism>
<feature type="region of interest" description="Disordered" evidence="17">
    <location>
        <begin position="1479"/>
        <end position="1503"/>
    </location>
</feature>
<comment type="function">
    <text evidence="15">Self-glucosylating initiator of glycogen synthesis. It catalyzes the formation of a short alpha (1,4)-glucosyl chain covalently attached via a glucose 1-O-tyrosyl linkage to internal tyrosine residues and these chains act as primers for the elongation reaction catalyzed by glycogen synthase.</text>
</comment>
<feature type="compositionally biased region" description="Basic and acidic residues" evidence="17">
    <location>
        <begin position="1193"/>
        <end position="1204"/>
    </location>
</feature>
<dbReference type="Proteomes" id="UP001139887">
    <property type="component" value="Unassembled WGS sequence"/>
</dbReference>
<dbReference type="OrthoDB" id="2014201at2759"/>
<keyword evidence="6" id="KW-0479">Metal-binding</keyword>
<keyword evidence="19" id="KW-1185">Reference proteome</keyword>
<dbReference type="InterPro" id="IPR002495">
    <property type="entry name" value="Glyco_trans_8"/>
</dbReference>
<comment type="cofactor">
    <cofactor evidence="1">
        <name>Mn(2+)</name>
        <dbReference type="ChEBI" id="CHEBI:29035"/>
    </cofactor>
</comment>
<dbReference type="PANTHER" id="PTHR11183">
    <property type="entry name" value="GLYCOGENIN SUBFAMILY MEMBER"/>
    <property type="match status" value="1"/>
</dbReference>
<dbReference type="Gene3D" id="2.130.10.10">
    <property type="entry name" value="YVTN repeat-like/Quinoprotein amine dehydrogenase"/>
    <property type="match status" value="2"/>
</dbReference>
<feature type="compositionally biased region" description="Polar residues" evidence="17">
    <location>
        <begin position="1483"/>
        <end position="1502"/>
    </location>
</feature>
<feature type="region of interest" description="Disordered" evidence="17">
    <location>
        <begin position="550"/>
        <end position="623"/>
    </location>
</feature>
<dbReference type="InterPro" id="IPR015943">
    <property type="entry name" value="WD40/YVTN_repeat-like_dom_sf"/>
</dbReference>
<keyword evidence="10" id="KW-0464">Manganese</keyword>
<dbReference type="FunFam" id="3.90.550.10:FF:000092">
    <property type="entry name" value="Glycogenin 2"/>
    <property type="match status" value="1"/>
</dbReference>
<dbReference type="PROSITE" id="PS50294">
    <property type="entry name" value="WD_REPEATS_REGION"/>
    <property type="match status" value="1"/>
</dbReference>
<evidence type="ECO:0000256" key="17">
    <source>
        <dbReference type="SAM" id="MobiDB-lite"/>
    </source>
</evidence>
<comment type="subcellular location">
    <subcellularLocation>
        <location evidence="2">Cytoplasm</location>
    </subcellularLocation>
</comment>
<comment type="similarity">
    <text evidence="11">Belongs to the glycosyltransferase 8 family. Glycogenin subfamily.</text>
</comment>
<dbReference type="EC" id="2.4.1.186" evidence="12"/>
<evidence type="ECO:0000256" key="4">
    <source>
        <dbReference type="ARBA" id="ARBA00022574"/>
    </source>
</evidence>
<name>A0A9W8I9A1_9FUNG</name>
<sequence length="1783" mass="199511">MDESVDKEPSSRNTSERFAYVTLVTSDVYVDGALVLLHSLRRTLTPHSILCLVTPVTLSHDSLHRLQQHFDGVIETDLHESYDTCNLALLGRPDLRSTLTKIQLWHPALFGAWSAICYLDADTLVRQSIDDVFSRFYDWRSDESAWEQGGLVAAAPDTGWPDCFNSGVLLLAPGLECYHALQRRTAQSADQGLLNEHFADWSRTKPYRRLPFLYNATANVYYTYEPALQRFGHDVRVVHFIGISKPWHWERTASGQLQSSPSTSERWCQLVNLWWNIHDEHVSGWKHWRGPFVKEKAFGQGYHHITEPIKSEQPEPQRYSDDTNRIVDNQLLSSEEYTQEVADWDKDWSWANDRVHPLDYTYLTSHTKIIEPSTKLNMPEARSRDHLLHKQWQQSEEQTDAITDATSQSNFSHTTNISPSISQKQHQTSNEHFNATSEPQMSSPDFDGTKSPKHPAWIQSQRPWEDVAREGWMHSDEFQPHSYDQAYTRRHIDTPRYDKPQIERQPHRSLHSSESRHDWQTEYSPMPIPSNRPIYEAQQVVLQPRFEQHTTHNHQYEQHNKETDHHDHGQISTSPNHHHRTLEHDSYFWPHSGDDGNPSYRQNVADERDTLSRSSGSPIYYPQPKSPMVVNPVALWESSEEQARRRAWAHQVTAPIENELKSHESYHNASQTASMPSADAGIPLSAMDHIDSSSLPQETPWKISHVRQRPTEATDMNNDIVPGHLGMQFKEGVANDASARDAAGQLLKRWNEAVVARNIQTRFGNIDPHQLSHSVVSPEKGTDAIRLETTVSCEAEDSKGERTVYRFTLSSTLDIGGAKTSPVATAPVWAPEKHTQPNLAALANGRQDGVPIADIARYDQPEPFPTKPSKITDNASVPTVLNLMQNDMEQKTDNRYYDYNNIVSLPQPKNYQEPAISRRSSFVQLQRNAARAPYMALQSGYDNADQFAESDARYWKLQRQLIDLEMSQQQHENKSTNDNELVALAVNTSAGREMIQDQNKLDLASPPTPSLAPTLSYQPEPGGLLRRRPSAFSIADPASFTLDNKQIDSLPSAPAEIPSKKPTQLSRRRSQSSPRLMEGSVRLNNSGKLKVDDTQARFKRSRSQSTLRRIATENSTQAKMKLAKPQEKPESTARPMFTTASSDSSESEESLDSGVDSDEESFRPTYGRMPTPFPRHLRRSAAANKQADVAQIKADEHGDKDSARSRSSSAGFGSTNFGLPIDISGRENSPGKAKFDSKLKWGDEDEDLIPPDTDRSLEAQWRRIIYGAPPPRTHVAAAVHKIPLNQPESSKANPVAKLPDFANDKEGAEGAHVSSCRIDKLPSAEIGSLENCDVDSTGIDETELGIVETNQPDTLQPPIQGQPEPKAFSKNPGSNVRAPPRKLHSTKSFLNMGSQEFETLSDAEEDSSEVEMQQRFWERAIKPSKSGMSTPYSPGRRKSLTEMSSMISPKDLEEWMRWQGDNNGTLSRDISNDILDESGEGKMQQQGSQELITPPVSKSKTSLDAIPSVDKADVIKELASSQDESTDDGDSMLFMTLSNPSHNLSLSPATELGTAGGSDQDMLLLSGSDDQTCRIWDTRTGRAIHGITNFAEEITAVGFVSENCLAIASGSAVNIYDQRSLAIVVQSHNTLAEIKQPANGGEIQGLSARGDFVAWVDEDGYMSICDITDPNHLVRFSNPHEALASCVCFHPEEPILATGGFDQMVVVWDVASEARISSFKPPTVNEDSSNAKHMINPPFVYSVDFAPTEEYMVVSGHADGKIMCSRESGSFSLQGHNYSVSAL</sequence>
<comment type="caution">
    <text evidence="18">The sequence shown here is derived from an EMBL/GenBank/DDBJ whole genome shotgun (WGS) entry which is preliminary data.</text>
</comment>
<feature type="compositionally biased region" description="Basic and acidic residues" evidence="17">
    <location>
        <begin position="550"/>
        <end position="569"/>
    </location>
</feature>
<evidence type="ECO:0000256" key="10">
    <source>
        <dbReference type="ARBA" id="ARBA00023211"/>
    </source>
</evidence>
<evidence type="ECO:0000256" key="7">
    <source>
        <dbReference type="ARBA" id="ARBA00022737"/>
    </source>
</evidence>
<feature type="repeat" description="WD" evidence="16">
    <location>
        <begin position="1677"/>
        <end position="1718"/>
    </location>
</feature>
<dbReference type="CDD" id="cd02537">
    <property type="entry name" value="GT8_Glycogenin"/>
    <property type="match status" value="1"/>
</dbReference>
<keyword evidence="9" id="KW-0325">Glycoprotein</keyword>
<dbReference type="InterPro" id="IPR019775">
    <property type="entry name" value="WD40_repeat_CS"/>
</dbReference>
<comment type="catalytic activity">
    <reaction evidence="14">
        <text>L-tyrosyl-[glycogenin] + UDP-alpha-D-glucose = alpha-D-glucosyl-L-tyrosyl-[glycogenin] + UDP + H(+)</text>
        <dbReference type="Rhea" id="RHEA:23360"/>
        <dbReference type="Rhea" id="RHEA-COMP:14604"/>
        <dbReference type="Rhea" id="RHEA-COMP:14605"/>
        <dbReference type="ChEBI" id="CHEBI:15378"/>
        <dbReference type="ChEBI" id="CHEBI:46858"/>
        <dbReference type="ChEBI" id="CHEBI:58223"/>
        <dbReference type="ChEBI" id="CHEBI:58885"/>
        <dbReference type="ChEBI" id="CHEBI:140573"/>
        <dbReference type="EC" id="2.4.1.186"/>
    </reaction>
</comment>
<dbReference type="GO" id="GO:0046872">
    <property type="term" value="F:metal ion binding"/>
    <property type="evidence" value="ECO:0007669"/>
    <property type="project" value="UniProtKB-KW"/>
</dbReference>
<evidence type="ECO:0000256" key="3">
    <source>
        <dbReference type="ARBA" id="ARBA00022490"/>
    </source>
</evidence>
<feature type="region of interest" description="Disordered" evidence="17">
    <location>
        <begin position="1351"/>
        <end position="1381"/>
    </location>
</feature>
<dbReference type="EMBL" id="JANBUW010000015">
    <property type="protein sequence ID" value="KAJ2851243.1"/>
    <property type="molecule type" value="Genomic_DNA"/>
</dbReference>
<evidence type="ECO:0000256" key="1">
    <source>
        <dbReference type="ARBA" id="ARBA00001936"/>
    </source>
</evidence>
<evidence type="ECO:0000256" key="5">
    <source>
        <dbReference type="ARBA" id="ARBA00022679"/>
    </source>
</evidence>
<evidence type="ECO:0000256" key="2">
    <source>
        <dbReference type="ARBA" id="ARBA00004496"/>
    </source>
</evidence>
<keyword evidence="8" id="KW-0320">Glycogen biosynthesis</keyword>
<evidence type="ECO:0000313" key="18">
    <source>
        <dbReference type="EMBL" id="KAJ2851243.1"/>
    </source>
</evidence>
<reference evidence="18" key="1">
    <citation type="submission" date="2022-07" db="EMBL/GenBank/DDBJ databases">
        <title>Phylogenomic reconstructions and comparative analyses of Kickxellomycotina fungi.</title>
        <authorList>
            <person name="Reynolds N.K."/>
            <person name="Stajich J.E."/>
            <person name="Barry K."/>
            <person name="Grigoriev I.V."/>
            <person name="Crous P."/>
            <person name="Smith M.E."/>
        </authorList>
    </citation>
    <scope>NUCLEOTIDE SEQUENCE</scope>
    <source>
        <strain evidence="18">NRRL 1566</strain>
    </source>
</reference>
<feature type="compositionally biased region" description="Low complexity" evidence="17">
    <location>
        <begin position="1205"/>
        <end position="1214"/>
    </location>
</feature>
<keyword evidence="5 18" id="KW-0808">Transferase</keyword>
<evidence type="ECO:0000256" key="11">
    <source>
        <dbReference type="ARBA" id="ARBA00038162"/>
    </source>
</evidence>
<dbReference type="InterPro" id="IPR001680">
    <property type="entry name" value="WD40_rpt"/>
</dbReference>
<evidence type="ECO:0000256" key="16">
    <source>
        <dbReference type="PROSITE-ProRule" id="PRU00221"/>
    </source>
</evidence>
<evidence type="ECO:0000256" key="12">
    <source>
        <dbReference type="ARBA" id="ARBA00038934"/>
    </source>
</evidence>
<feature type="compositionally biased region" description="Polar residues" evidence="17">
    <location>
        <begin position="1103"/>
        <end position="1118"/>
    </location>
</feature>
<evidence type="ECO:0000256" key="9">
    <source>
        <dbReference type="ARBA" id="ARBA00023180"/>
    </source>
</evidence>
<dbReference type="InterPro" id="IPR050587">
    <property type="entry name" value="GNT1/Glycosyltrans_8"/>
</dbReference>
<dbReference type="InterPro" id="IPR036322">
    <property type="entry name" value="WD40_repeat_dom_sf"/>
</dbReference>
<feature type="region of interest" description="Disordered" evidence="17">
    <location>
        <begin position="407"/>
        <end position="459"/>
    </location>
</feature>
<evidence type="ECO:0000313" key="19">
    <source>
        <dbReference type="Proteomes" id="UP001139887"/>
    </source>
</evidence>